<name>A0A5D4XPJ2_9GAMM</name>
<accession>A0A5D4XPJ2</accession>
<organism evidence="3 4">
    <name type="scientific">Luteimonas viscosa</name>
    <dbReference type="NCBI Taxonomy" id="1132694"/>
    <lineage>
        <taxon>Bacteria</taxon>
        <taxon>Pseudomonadati</taxon>
        <taxon>Pseudomonadota</taxon>
        <taxon>Gammaproteobacteria</taxon>
        <taxon>Lysobacterales</taxon>
        <taxon>Lysobacteraceae</taxon>
        <taxon>Luteimonas</taxon>
    </lineage>
</organism>
<evidence type="ECO:0000256" key="2">
    <source>
        <dbReference type="RuleBase" id="RU000363"/>
    </source>
</evidence>
<dbReference type="NCBIfam" id="NF004846">
    <property type="entry name" value="PRK06197.1"/>
    <property type="match status" value="1"/>
</dbReference>
<evidence type="ECO:0000256" key="1">
    <source>
        <dbReference type="ARBA" id="ARBA00023002"/>
    </source>
</evidence>
<evidence type="ECO:0000313" key="4">
    <source>
        <dbReference type="Proteomes" id="UP000324973"/>
    </source>
</evidence>
<proteinExistence type="inferred from homology"/>
<dbReference type="SUPFAM" id="SSF51735">
    <property type="entry name" value="NAD(P)-binding Rossmann-fold domains"/>
    <property type="match status" value="1"/>
</dbReference>
<dbReference type="NCBIfam" id="NF004513">
    <property type="entry name" value="PRK05854.1"/>
    <property type="match status" value="1"/>
</dbReference>
<dbReference type="GO" id="GO:0016491">
    <property type="term" value="F:oxidoreductase activity"/>
    <property type="evidence" value="ECO:0007669"/>
    <property type="project" value="UniProtKB-KW"/>
</dbReference>
<comment type="similarity">
    <text evidence="2">Belongs to the short-chain dehydrogenases/reductases (SDR) family.</text>
</comment>
<dbReference type="Pfam" id="PF00106">
    <property type="entry name" value="adh_short"/>
    <property type="match status" value="1"/>
</dbReference>
<gene>
    <name evidence="3" type="ORF">FZO89_10080</name>
</gene>
<reference evidence="3 4" key="1">
    <citation type="submission" date="2019-08" db="EMBL/GenBank/DDBJ databases">
        <title>Luteimonas viscosus sp. nov., isolated from soil of a sunflower field.</title>
        <authorList>
            <person name="Jianli Z."/>
            <person name="Ying Z."/>
        </authorList>
    </citation>
    <scope>NUCLEOTIDE SEQUENCE [LARGE SCALE GENOMIC DNA]</scope>
    <source>
        <strain evidence="3 4">XBU10</strain>
    </source>
</reference>
<dbReference type="EMBL" id="VTFT01000001">
    <property type="protein sequence ID" value="TYT26576.1"/>
    <property type="molecule type" value="Genomic_DNA"/>
</dbReference>
<dbReference type="RefSeq" id="WP_149103128.1">
    <property type="nucleotide sequence ID" value="NZ_VTFT01000001.1"/>
</dbReference>
<keyword evidence="4" id="KW-1185">Reference proteome</keyword>
<dbReference type="Proteomes" id="UP000324973">
    <property type="component" value="Unassembled WGS sequence"/>
</dbReference>
<dbReference type="InterPro" id="IPR002347">
    <property type="entry name" value="SDR_fam"/>
</dbReference>
<dbReference type="Gene3D" id="3.40.50.720">
    <property type="entry name" value="NAD(P)-binding Rossmann-like Domain"/>
    <property type="match status" value="1"/>
</dbReference>
<dbReference type="PANTHER" id="PTHR43157:SF31">
    <property type="entry name" value="PHOSPHATIDYLINOSITOL-GLYCAN BIOSYNTHESIS CLASS F PROTEIN"/>
    <property type="match status" value="1"/>
</dbReference>
<dbReference type="AlphaFoldDB" id="A0A5D4XPJ2"/>
<dbReference type="CDD" id="cd05327">
    <property type="entry name" value="retinol-DH_like_SDR_c_like"/>
    <property type="match status" value="1"/>
</dbReference>
<comment type="caution">
    <text evidence="3">The sequence shown here is derived from an EMBL/GenBank/DDBJ whole genome shotgun (WGS) entry which is preliminary data.</text>
</comment>
<dbReference type="InterPro" id="IPR036291">
    <property type="entry name" value="NAD(P)-bd_dom_sf"/>
</dbReference>
<evidence type="ECO:0000313" key="3">
    <source>
        <dbReference type="EMBL" id="TYT26576.1"/>
    </source>
</evidence>
<dbReference type="OrthoDB" id="109589at2"/>
<protein>
    <submittedName>
        <fullName evidence="3">SDR family NAD(P)-dependent oxidoreductase</fullName>
    </submittedName>
</protein>
<sequence>MDRWTPTDIPSQRGRIAVVTGTGGLGFETALALARAGATVAIAGRDAAKGADATRRIREAVPGADVEYVPLDLVRLDSVAACAARLRASFERVDLLVNNAGVMTPPQRRTTADGFELQFGTNHLGHFALTAQLLPLLRRSGDARVVTLSSVAARQGRFDFDDLQGERHYDPMAAYAQSKLACLVFAMELQRRSEAFGWGLRSIAAHPGISRTDLLLNGAGPDSAAGRARRWLWFLFQPAANGAWPTLFAATAPQAEGGAYYGPAYFGETRGAPSFARVPDRALDLGHALRLWEVSERLTGLRVADEAREGADARGVAPFARLRHVAHA</sequence>
<dbReference type="PANTHER" id="PTHR43157">
    <property type="entry name" value="PHOSPHATIDYLINOSITOL-GLYCAN BIOSYNTHESIS CLASS F PROTEIN-RELATED"/>
    <property type="match status" value="1"/>
</dbReference>
<dbReference type="PRINTS" id="PR00080">
    <property type="entry name" value="SDRFAMILY"/>
</dbReference>
<dbReference type="PRINTS" id="PR00081">
    <property type="entry name" value="GDHRDH"/>
</dbReference>
<keyword evidence="1" id="KW-0560">Oxidoreductase</keyword>